<evidence type="ECO:0000313" key="2">
    <source>
        <dbReference type="Proteomes" id="UP000567099"/>
    </source>
</evidence>
<organism evidence="1 2">
    <name type="scientific">Methanococcus maripaludis</name>
    <name type="common">Methanococcus deltae</name>
    <dbReference type="NCBI Taxonomy" id="39152"/>
    <lineage>
        <taxon>Archaea</taxon>
        <taxon>Methanobacteriati</taxon>
        <taxon>Methanobacteriota</taxon>
        <taxon>Methanomada group</taxon>
        <taxon>Methanococci</taxon>
        <taxon>Methanococcales</taxon>
        <taxon>Methanococcaceae</taxon>
        <taxon>Methanococcus</taxon>
    </lineage>
</organism>
<dbReference type="EMBL" id="JACDUO010000001">
    <property type="protein sequence ID" value="MBA2864032.1"/>
    <property type="molecule type" value="Genomic_DNA"/>
</dbReference>
<dbReference type="RefSeq" id="WP_181505015.1">
    <property type="nucleotide sequence ID" value="NZ_JACDUO010000001.1"/>
</dbReference>
<gene>
    <name evidence="1" type="ORF">HNP94_001032</name>
</gene>
<protein>
    <submittedName>
        <fullName evidence="1">DNA phosphorothioation-dependent restriction protein DptG</fullName>
    </submittedName>
</protein>
<name>A0A7J9PLD3_METMI</name>
<dbReference type="Proteomes" id="UP000567099">
    <property type="component" value="Unassembled WGS sequence"/>
</dbReference>
<reference evidence="1 2" key="1">
    <citation type="submission" date="2020-07" db="EMBL/GenBank/DDBJ databases">
        <title>Genomic Encyclopedia of Type Strains, Phase IV (KMG-V): Genome sequencing to study the core and pangenomes of soil and plant-associated prokaryotes.</title>
        <authorList>
            <person name="Whitman W."/>
        </authorList>
    </citation>
    <scope>NUCLEOTIDE SEQUENCE [LARGE SCALE GENOMIC DNA]</scope>
    <source>
        <strain evidence="1 2">C13</strain>
    </source>
</reference>
<dbReference type="InterPro" id="IPR017645">
    <property type="entry name" value="Dnd_assoc_1"/>
</dbReference>
<proteinExistence type="predicted"/>
<comment type="caution">
    <text evidence="1">The sequence shown here is derived from an EMBL/GenBank/DDBJ whole genome shotgun (WGS) entry which is preliminary data.</text>
</comment>
<dbReference type="AlphaFoldDB" id="A0A7J9PLD3"/>
<dbReference type="NCBIfam" id="TIGR03236">
    <property type="entry name" value="dnd_assoc_1"/>
    <property type="match status" value="1"/>
</dbReference>
<evidence type="ECO:0000313" key="1">
    <source>
        <dbReference type="EMBL" id="MBA2864032.1"/>
    </source>
</evidence>
<accession>A0A7J9PLD3</accession>
<sequence length="474" mass="56522">MDYNLDMDEIKSFYKYGAVKSSNINLKHSTPKRIPLFPYTVKKTPETSDFLGVASDFARLSISKSLHADNVGNLKKVELIEKICDKIDMSEENIPDYHLRMFFEEIFFENEKLVFFHPKLLFRLDGNNKLSNISDYLYDIFACENLKKYFETIEKNRFSDENILTDLLYANLHDLKDSGERTPHYRVTIPNLRNVFLEDFEYLMNDSEFFVENIERFLKYYYFIHTSQLSIKLDGFFNADYSTLDQLYFTLEWEKTSKSRESYKRGWKLLEPKAKKIFSHVNCLEMLNHSNDPNTYMYPELKEIILNMDEEGTKKLYADLSKILVKYKSAIESKDFWEDFKYESRYPENKVLDKIYEIFKAIDYQFLNSKGNRKGVYNNYSGWFIDFSKANLLKKRGSLGNMLNINQDYLIMITRLSIKNGDKIRLNDLYEEYERRGLYFDKESKKNIREFFEKLNLIVKKSDSGDAIYVRPIL</sequence>